<evidence type="ECO:0000313" key="3">
    <source>
        <dbReference type="Proteomes" id="UP000287651"/>
    </source>
</evidence>
<gene>
    <name evidence="2" type="ORF">B296_00021099</name>
</gene>
<proteinExistence type="predicted"/>
<organism evidence="2 3">
    <name type="scientific">Ensete ventricosum</name>
    <name type="common">Abyssinian banana</name>
    <name type="synonym">Musa ensete</name>
    <dbReference type="NCBI Taxonomy" id="4639"/>
    <lineage>
        <taxon>Eukaryota</taxon>
        <taxon>Viridiplantae</taxon>
        <taxon>Streptophyta</taxon>
        <taxon>Embryophyta</taxon>
        <taxon>Tracheophyta</taxon>
        <taxon>Spermatophyta</taxon>
        <taxon>Magnoliopsida</taxon>
        <taxon>Liliopsida</taxon>
        <taxon>Zingiberales</taxon>
        <taxon>Musaceae</taxon>
        <taxon>Ensete</taxon>
    </lineage>
</organism>
<accession>A0A426Z1L2</accession>
<name>A0A426Z1L2_ENSVE</name>
<feature type="compositionally biased region" description="Basic residues" evidence="1">
    <location>
        <begin position="138"/>
        <end position="148"/>
    </location>
</feature>
<feature type="compositionally biased region" description="Basic and acidic residues" evidence="1">
    <location>
        <begin position="124"/>
        <end position="137"/>
    </location>
</feature>
<dbReference type="Proteomes" id="UP000287651">
    <property type="component" value="Unassembled WGS sequence"/>
</dbReference>
<reference evidence="2 3" key="1">
    <citation type="journal article" date="2014" name="Agronomy (Basel)">
        <title>A Draft Genome Sequence for Ensete ventricosum, the Drought-Tolerant Tree Against Hunger.</title>
        <authorList>
            <person name="Harrison J."/>
            <person name="Moore K.A."/>
            <person name="Paszkiewicz K."/>
            <person name="Jones T."/>
            <person name="Grant M."/>
            <person name="Ambacheew D."/>
            <person name="Muzemil S."/>
            <person name="Studholme D.J."/>
        </authorList>
    </citation>
    <scope>NUCLEOTIDE SEQUENCE [LARGE SCALE GENOMIC DNA]</scope>
</reference>
<comment type="caution">
    <text evidence="2">The sequence shown here is derived from an EMBL/GenBank/DDBJ whole genome shotgun (WGS) entry which is preliminary data.</text>
</comment>
<protein>
    <submittedName>
        <fullName evidence="2">Uncharacterized protein</fullName>
    </submittedName>
</protein>
<dbReference type="EMBL" id="AMZH03008979">
    <property type="protein sequence ID" value="RRT57841.1"/>
    <property type="molecule type" value="Genomic_DNA"/>
</dbReference>
<evidence type="ECO:0000313" key="2">
    <source>
        <dbReference type="EMBL" id="RRT57841.1"/>
    </source>
</evidence>
<sequence length="166" mass="18285">MGPYTAALPGSDGAPPARTPQQLLYLTKSGWSLSEWGLRTLTPLPCCLASVASLAAALYDSFRAPSSISSLGASSHFSETFLGGFSRHLPSRGRSLVTPRPYRPSHPSGKFLPKMNSRLQPWDYPRDPRQPEEDSKKLGKKMRKRKRTSRLDQGTTKVDRGGESVR</sequence>
<evidence type="ECO:0000256" key="1">
    <source>
        <dbReference type="SAM" id="MobiDB-lite"/>
    </source>
</evidence>
<dbReference type="AlphaFoldDB" id="A0A426Z1L2"/>
<feature type="region of interest" description="Disordered" evidence="1">
    <location>
        <begin position="88"/>
        <end position="166"/>
    </location>
</feature>
<feature type="compositionally biased region" description="Basic and acidic residues" evidence="1">
    <location>
        <begin position="157"/>
        <end position="166"/>
    </location>
</feature>